<dbReference type="PANTHER" id="PTHR24220:SF470">
    <property type="entry name" value="CELL DIVISION ATP-BINDING PROTEIN FTSE"/>
    <property type="match status" value="1"/>
</dbReference>
<dbReference type="InterPro" id="IPR027417">
    <property type="entry name" value="P-loop_NTPase"/>
</dbReference>
<feature type="domain" description="ABC transporter" evidence="13">
    <location>
        <begin position="2"/>
        <end position="238"/>
    </location>
</feature>
<keyword evidence="7 11" id="KW-0472">Membrane</keyword>
<evidence type="ECO:0000256" key="3">
    <source>
        <dbReference type="ARBA" id="ARBA00022475"/>
    </source>
</evidence>
<evidence type="ECO:0000313" key="15">
    <source>
        <dbReference type="Proteomes" id="UP000033956"/>
    </source>
</evidence>
<dbReference type="GO" id="GO:0022857">
    <property type="term" value="F:transmembrane transporter activity"/>
    <property type="evidence" value="ECO:0007669"/>
    <property type="project" value="TreeGrafter"/>
</dbReference>
<evidence type="ECO:0000256" key="5">
    <source>
        <dbReference type="ARBA" id="ARBA00022741"/>
    </source>
</evidence>
<proteinExistence type="inferred from homology"/>
<dbReference type="PANTHER" id="PTHR24220">
    <property type="entry name" value="IMPORT ATP-BINDING PROTEIN"/>
    <property type="match status" value="1"/>
</dbReference>
<evidence type="ECO:0000256" key="8">
    <source>
        <dbReference type="ARBA" id="ARBA00023306"/>
    </source>
</evidence>
<keyword evidence="3 11" id="KW-1003">Cell membrane</keyword>
<dbReference type="InterPro" id="IPR005286">
    <property type="entry name" value="Cell_div_FtsE"/>
</dbReference>
<evidence type="ECO:0000256" key="1">
    <source>
        <dbReference type="ARBA" id="ARBA00005417"/>
    </source>
</evidence>
<evidence type="ECO:0000313" key="14">
    <source>
        <dbReference type="EMBL" id="KJL44788.1"/>
    </source>
</evidence>
<dbReference type="InterPro" id="IPR015854">
    <property type="entry name" value="ABC_transpr_LolD-like"/>
</dbReference>
<dbReference type="AlphaFoldDB" id="A0A0M2HIZ6"/>
<dbReference type="PROSITE" id="PS00211">
    <property type="entry name" value="ABC_TRANSPORTER_1"/>
    <property type="match status" value="1"/>
</dbReference>
<evidence type="ECO:0000256" key="10">
    <source>
        <dbReference type="ARBA" id="ARBA00063837"/>
    </source>
</evidence>
<keyword evidence="5 11" id="KW-0547">Nucleotide-binding</keyword>
<dbReference type="Gene3D" id="3.40.50.300">
    <property type="entry name" value="P-loop containing nucleotide triphosphate hydrolases"/>
    <property type="match status" value="1"/>
</dbReference>
<keyword evidence="8 11" id="KW-0131">Cell cycle</keyword>
<evidence type="ECO:0000256" key="4">
    <source>
        <dbReference type="ARBA" id="ARBA00022618"/>
    </source>
</evidence>
<comment type="caution">
    <text evidence="14">The sequence shown here is derived from an EMBL/GenBank/DDBJ whole genome shotgun (WGS) entry which is preliminary data.</text>
</comment>
<keyword evidence="4 11" id="KW-0132">Cell division</keyword>
<evidence type="ECO:0000256" key="6">
    <source>
        <dbReference type="ARBA" id="ARBA00022840"/>
    </source>
</evidence>
<comment type="similarity">
    <text evidence="1 11">Belongs to the ABC transporter superfamily.</text>
</comment>
<dbReference type="SUPFAM" id="SSF52540">
    <property type="entry name" value="P-loop containing nucleoside triphosphate hydrolases"/>
    <property type="match status" value="1"/>
</dbReference>
<dbReference type="Pfam" id="PF00005">
    <property type="entry name" value="ABC_tran"/>
    <property type="match status" value="1"/>
</dbReference>
<comment type="subcellular location">
    <subcellularLocation>
        <location evidence="11">Cell membrane</location>
        <topology evidence="11">Peripheral membrane protein</topology>
        <orientation evidence="11">Cytoplasmic side</orientation>
    </subcellularLocation>
</comment>
<dbReference type="Proteomes" id="UP000033956">
    <property type="component" value="Unassembled WGS sequence"/>
</dbReference>
<sequence length="370" mass="39467">MIRFENVTKRYRGAAKPALHDVDFEVQRGEFVFLVGASGSGKSSCLRLILREDTPSDGRVVVLGRDLRTLANRKVPYFRRHIGSVFQDFRLLPTKTVFQNVAFTLQVIGSSRGFIQQAVPEALALVGLAGKEKRMPHELSGGEQQRVAIARAIVNRPQILLADEPTGNLDPATSIDIMQLLARINAGGTTVVMATHEAGFVDQMQRRVIELRHGEMVRDETHGGYGDRSGLPSLAPEPERGAAAVAALTAVLELHREIVETGVVDPVAVDAAVVASSEAVEAAESAEEAEALDAQRVAREESAAALAAATVEQEAAEQDAAVPAPPPPPEPPRTNPIPIADAVEIDLEDLGVADRLGLGDQADDEVGPTS</sequence>
<comment type="function">
    <text evidence="9">Part of the ABC transporter FtsEX involved in cellular division. Has ATPase activity.</text>
</comment>
<accession>A0A0M2HIZ6</accession>
<feature type="compositionally biased region" description="Pro residues" evidence="12">
    <location>
        <begin position="323"/>
        <end position="335"/>
    </location>
</feature>
<dbReference type="PATRIC" id="fig|92835.4.peg.452"/>
<evidence type="ECO:0000256" key="2">
    <source>
        <dbReference type="ARBA" id="ARBA00020019"/>
    </source>
</evidence>
<comment type="subunit">
    <text evidence="10 11">Homodimer. Forms a membrane-associated complex with FtsX.</text>
</comment>
<dbReference type="NCBIfam" id="TIGR02673">
    <property type="entry name" value="FtsE"/>
    <property type="match status" value="1"/>
</dbReference>
<dbReference type="OrthoDB" id="9802264at2"/>
<dbReference type="GO" id="GO:0016887">
    <property type="term" value="F:ATP hydrolysis activity"/>
    <property type="evidence" value="ECO:0007669"/>
    <property type="project" value="InterPro"/>
</dbReference>
<name>A0A0M2HIZ6_9MICO</name>
<keyword evidence="6 11" id="KW-0067">ATP-binding</keyword>
<dbReference type="InterPro" id="IPR003593">
    <property type="entry name" value="AAA+_ATPase"/>
</dbReference>
<dbReference type="FunFam" id="3.40.50.300:FF:000056">
    <property type="entry name" value="Cell division ATP-binding protein FtsE"/>
    <property type="match status" value="1"/>
</dbReference>
<protein>
    <recommendedName>
        <fullName evidence="2 11">Cell division ATP-binding protein FtsE</fullName>
    </recommendedName>
</protein>
<keyword evidence="15" id="KW-1185">Reference proteome</keyword>
<evidence type="ECO:0000256" key="7">
    <source>
        <dbReference type="ARBA" id="ARBA00023136"/>
    </source>
</evidence>
<evidence type="ECO:0000256" key="12">
    <source>
        <dbReference type="SAM" id="MobiDB-lite"/>
    </source>
</evidence>
<dbReference type="EMBL" id="JYIZ01000029">
    <property type="protein sequence ID" value="KJL44788.1"/>
    <property type="molecule type" value="Genomic_DNA"/>
</dbReference>
<gene>
    <name evidence="11 14" type="primary">ftsE</name>
    <name evidence="14" type="ORF">RS81_00440</name>
</gene>
<dbReference type="GO" id="GO:0005524">
    <property type="term" value="F:ATP binding"/>
    <property type="evidence" value="ECO:0007669"/>
    <property type="project" value="UniProtKB-UniRule"/>
</dbReference>
<feature type="compositionally biased region" description="Low complexity" evidence="12">
    <location>
        <begin position="311"/>
        <end position="322"/>
    </location>
</feature>
<evidence type="ECO:0000259" key="13">
    <source>
        <dbReference type="PROSITE" id="PS50893"/>
    </source>
</evidence>
<dbReference type="SMART" id="SM00382">
    <property type="entry name" value="AAA"/>
    <property type="match status" value="1"/>
</dbReference>
<dbReference type="PROSITE" id="PS50893">
    <property type="entry name" value="ABC_TRANSPORTER_2"/>
    <property type="match status" value="1"/>
</dbReference>
<dbReference type="GO" id="GO:0005886">
    <property type="term" value="C:plasma membrane"/>
    <property type="evidence" value="ECO:0007669"/>
    <property type="project" value="UniProtKB-SubCell"/>
</dbReference>
<feature type="region of interest" description="Disordered" evidence="12">
    <location>
        <begin position="311"/>
        <end position="341"/>
    </location>
</feature>
<reference evidence="14 15" key="1">
    <citation type="submission" date="2015-02" db="EMBL/GenBank/DDBJ databases">
        <title>Draft genome sequences of ten Microbacterium spp. with emphasis on heavy metal contaminated environments.</title>
        <authorList>
            <person name="Corretto E."/>
        </authorList>
    </citation>
    <scope>NUCLEOTIDE SEQUENCE [LARGE SCALE GENOMIC DNA]</scope>
    <source>
        <strain evidence="14 15">DSM 12510</strain>
    </source>
</reference>
<evidence type="ECO:0000256" key="9">
    <source>
        <dbReference type="ARBA" id="ARBA00054718"/>
    </source>
</evidence>
<dbReference type="GO" id="GO:0051301">
    <property type="term" value="P:cell division"/>
    <property type="evidence" value="ECO:0007669"/>
    <property type="project" value="UniProtKB-UniRule"/>
</dbReference>
<evidence type="ECO:0000256" key="11">
    <source>
        <dbReference type="RuleBase" id="RU365094"/>
    </source>
</evidence>
<organism evidence="14 15">
    <name type="scientific">Microbacterium terrae</name>
    <dbReference type="NCBI Taxonomy" id="69369"/>
    <lineage>
        <taxon>Bacteria</taxon>
        <taxon>Bacillati</taxon>
        <taxon>Actinomycetota</taxon>
        <taxon>Actinomycetes</taxon>
        <taxon>Micrococcales</taxon>
        <taxon>Microbacteriaceae</taxon>
        <taxon>Microbacterium</taxon>
    </lineage>
</organism>
<dbReference type="InterPro" id="IPR003439">
    <property type="entry name" value="ABC_transporter-like_ATP-bd"/>
</dbReference>
<dbReference type="RefSeq" id="WP_045274443.1">
    <property type="nucleotide sequence ID" value="NZ_BAAAUP010000011.1"/>
</dbReference>
<dbReference type="InterPro" id="IPR017871">
    <property type="entry name" value="ABC_transporter-like_CS"/>
</dbReference>
<dbReference type="STRING" id="92835.RS81_00440"/>